<organism evidence="1">
    <name type="scientific">marine sediment metagenome</name>
    <dbReference type="NCBI Taxonomy" id="412755"/>
    <lineage>
        <taxon>unclassified sequences</taxon>
        <taxon>metagenomes</taxon>
        <taxon>ecological metagenomes</taxon>
    </lineage>
</organism>
<name>X1HG54_9ZZZZ</name>
<dbReference type="AlphaFoldDB" id="X1HG54"/>
<dbReference type="EMBL" id="BARU01026992">
    <property type="protein sequence ID" value="GAH69176.1"/>
    <property type="molecule type" value="Genomic_DNA"/>
</dbReference>
<feature type="non-terminal residue" evidence="1">
    <location>
        <position position="124"/>
    </location>
</feature>
<reference evidence="1" key="1">
    <citation type="journal article" date="2014" name="Front. Microbiol.">
        <title>High frequency of phylogenetically diverse reductive dehalogenase-homologous genes in deep subseafloor sedimentary metagenomes.</title>
        <authorList>
            <person name="Kawai M."/>
            <person name="Futagami T."/>
            <person name="Toyoda A."/>
            <person name="Takaki Y."/>
            <person name="Nishi S."/>
            <person name="Hori S."/>
            <person name="Arai W."/>
            <person name="Tsubouchi T."/>
            <person name="Morono Y."/>
            <person name="Uchiyama I."/>
            <person name="Ito T."/>
            <person name="Fujiyama A."/>
            <person name="Inagaki F."/>
            <person name="Takami H."/>
        </authorList>
    </citation>
    <scope>NUCLEOTIDE SEQUENCE</scope>
    <source>
        <strain evidence="1">Expedition CK06-06</strain>
    </source>
</reference>
<protein>
    <submittedName>
        <fullName evidence="1">Uncharacterized protein</fullName>
    </submittedName>
</protein>
<sequence length="124" mass="14800">MKYIIMILILLFVSSMIFAEIHGSISIAKHLQEPNANVNIKLNYSFDIFIFNMKFYGSWLTWFCFKDSLWAYPFRDIYEIGARVQYKVFFVDMNHFCNHAVYHGDNKRWYSNKWGEDLTTISLG</sequence>
<gene>
    <name evidence="1" type="ORF">S03H2_43291</name>
</gene>
<proteinExistence type="predicted"/>
<comment type="caution">
    <text evidence="1">The sequence shown here is derived from an EMBL/GenBank/DDBJ whole genome shotgun (WGS) entry which is preliminary data.</text>
</comment>
<accession>X1HG54</accession>
<evidence type="ECO:0000313" key="1">
    <source>
        <dbReference type="EMBL" id="GAH69176.1"/>
    </source>
</evidence>